<protein>
    <submittedName>
        <fullName evidence="3">Uncharacterized protein</fullName>
    </submittedName>
</protein>
<evidence type="ECO:0000313" key="3">
    <source>
        <dbReference type="EMBL" id="GAA0297968.1"/>
    </source>
</evidence>
<sequence>MTAVRVVANAAWAAGVSRRAGSAVAAGPAGFVFFSFVFMDMTLRSRSRARYGPGPTGGWAQPHSCGELG</sequence>
<keyword evidence="2" id="KW-0812">Transmembrane</keyword>
<dbReference type="EMBL" id="BAAABV010000018">
    <property type="protein sequence ID" value="GAA0297968.1"/>
    <property type="molecule type" value="Genomic_DNA"/>
</dbReference>
<accession>A0ABP3F390</accession>
<evidence type="ECO:0000256" key="2">
    <source>
        <dbReference type="SAM" id="Phobius"/>
    </source>
</evidence>
<proteinExistence type="predicted"/>
<keyword evidence="4" id="KW-1185">Reference proteome</keyword>
<comment type="caution">
    <text evidence="3">The sequence shown here is derived from an EMBL/GenBank/DDBJ whole genome shotgun (WGS) entry which is preliminary data.</text>
</comment>
<dbReference type="Proteomes" id="UP001501867">
    <property type="component" value="Unassembled WGS sequence"/>
</dbReference>
<name>A0ABP3F390_9ACTN</name>
<feature type="transmembrane region" description="Helical" evidence="2">
    <location>
        <begin position="20"/>
        <end position="39"/>
    </location>
</feature>
<evidence type="ECO:0000256" key="1">
    <source>
        <dbReference type="SAM" id="MobiDB-lite"/>
    </source>
</evidence>
<keyword evidence="2" id="KW-1133">Transmembrane helix</keyword>
<reference evidence="4" key="1">
    <citation type="journal article" date="2019" name="Int. J. Syst. Evol. Microbiol.">
        <title>The Global Catalogue of Microorganisms (GCM) 10K type strain sequencing project: providing services to taxonomists for standard genome sequencing and annotation.</title>
        <authorList>
            <consortium name="The Broad Institute Genomics Platform"/>
            <consortium name="The Broad Institute Genome Sequencing Center for Infectious Disease"/>
            <person name="Wu L."/>
            <person name="Ma J."/>
        </authorList>
    </citation>
    <scope>NUCLEOTIDE SEQUENCE [LARGE SCALE GENOMIC DNA]</scope>
    <source>
        <strain evidence="4">JCM 4505</strain>
    </source>
</reference>
<evidence type="ECO:0000313" key="4">
    <source>
        <dbReference type="Proteomes" id="UP001501867"/>
    </source>
</evidence>
<feature type="region of interest" description="Disordered" evidence="1">
    <location>
        <begin position="50"/>
        <end position="69"/>
    </location>
</feature>
<organism evidence="3 4">
    <name type="scientific">Streptomyces polychromogenes</name>
    <dbReference type="NCBI Taxonomy" id="67342"/>
    <lineage>
        <taxon>Bacteria</taxon>
        <taxon>Bacillati</taxon>
        <taxon>Actinomycetota</taxon>
        <taxon>Actinomycetes</taxon>
        <taxon>Kitasatosporales</taxon>
        <taxon>Streptomycetaceae</taxon>
        <taxon>Streptomyces</taxon>
    </lineage>
</organism>
<gene>
    <name evidence="3" type="ORF">GCM10010302_40770</name>
</gene>
<keyword evidence="2" id="KW-0472">Membrane</keyword>